<feature type="compositionally biased region" description="Low complexity" evidence="1">
    <location>
        <begin position="33"/>
        <end position="47"/>
    </location>
</feature>
<organism evidence="2 3">
    <name type="scientific">Halovenus salina</name>
    <dbReference type="NCBI Taxonomy" id="1510225"/>
    <lineage>
        <taxon>Archaea</taxon>
        <taxon>Methanobacteriati</taxon>
        <taxon>Methanobacteriota</taxon>
        <taxon>Stenosarchaea group</taxon>
        <taxon>Halobacteria</taxon>
        <taxon>Halobacteriales</taxon>
        <taxon>Haloarculaceae</taxon>
        <taxon>Halovenus</taxon>
    </lineage>
</organism>
<protein>
    <submittedName>
        <fullName evidence="2">Beta-propeller domain-containing protein</fullName>
    </submittedName>
</protein>
<dbReference type="EMBL" id="JBHSZI010000001">
    <property type="protein sequence ID" value="MFC7058567.1"/>
    <property type="molecule type" value="Genomic_DNA"/>
</dbReference>
<evidence type="ECO:0000313" key="3">
    <source>
        <dbReference type="Proteomes" id="UP001596445"/>
    </source>
</evidence>
<evidence type="ECO:0000256" key="1">
    <source>
        <dbReference type="SAM" id="MobiDB-lite"/>
    </source>
</evidence>
<accession>A0ABD5W757</accession>
<dbReference type="AlphaFoldDB" id="A0ABD5W757"/>
<comment type="caution">
    <text evidence="2">The sequence shown here is derived from an EMBL/GenBank/DDBJ whole genome shotgun (WGS) entry which is preliminary data.</text>
</comment>
<dbReference type="InterPro" id="IPR019198">
    <property type="entry name" value="Beta_propeller_containing"/>
</dbReference>
<dbReference type="Proteomes" id="UP001596445">
    <property type="component" value="Unassembled WGS sequence"/>
</dbReference>
<feature type="region of interest" description="Disordered" evidence="1">
    <location>
        <begin position="33"/>
        <end position="66"/>
    </location>
</feature>
<evidence type="ECO:0000313" key="2">
    <source>
        <dbReference type="EMBL" id="MFC7058567.1"/>
    </source>
</evidence>
<dbReference type="RefSeq" id="WP_382185490.1">
    <property type="nucleotide sequence ID" value="NZ_JBHSZI010000001.1"/>
</dbReference>
<feature type="region of interest" description="Disordered" evidence="1">
    <location>
        <begin position="100"/>
        <end position="142"/>
    </location>
</feature>
<keyword evidence="3" id="KW-1185">Reference proteome</keyword>
<sequence>MPRESNSQGVVLLATVLVGAVLVVGAFGLVDAPGTADTDGTADGTDGFDSRQLSLTDGVDGAADDPELDTFGSAEAFESYFQTAQQRTRFGFRERVETTNIEMEDGDAAAPQGGADGDGSDDGGGTDRVSETNVQEASLDEPDVLKTDGESVYYGGHRFQRAAEETTVLDIDDPADPEIAATIPAAGELLLVEETETLVVFEEGRIWGYDISDPADPQQRWNEKLDADLQTARLYDGSLYLVLVDRPEDEPCPIEPYGDESVACTDVYRPSTQADTDAVYTAARVDPATGELTEETSVVGSIRHSATYVSESALYLSYTRSTSRFELMTSYLTGPGRDVVSEDVVDDIEDLQALDISRRAKQTELDVIIEEWLGGLDDERRQAQQNLSDELSTYAEDNKRNLSTTGIVRVGLDEMNVTASGEVPGYPLNQWSLDEHDDHLRIATTIPRVHGAESENDVYVLDEELSVTGSVTGLGETERIYSVRFEGEEGYVVTFRQIDPFYTLDLSDPEEPEMEGELKIPGVSHYLHPLADEGDLILGVGEEDGSVKLSTFDVSNRSNPVEKDVELLEDERFSEANRNHRAFLQDERHGVFFLPAGESSYVFSYENGTLEAEISVSVGGPGVRAMYVDDYLYVLVPRKSSSSTKPAGRS</sequence>
<name>A0ABD5W757_9EURY</name>
<reference evidence="2 3" key="1">
    <citation type="journal article" date="2019" name="Int. J. Syst. Evol. Microbiol.">
        <title>The Global Catalogue of Microorganisms (GCM) 10K type strain sequencing project: providing services to taxonomists for standard genome sequencing and annotation.</title>
        <authorList>
            <consortium name="The Broad Institute Genomics Platform"/>
            <consortium name="The Broad Institute Genome Sequencing Center for Infectious Disease"/>
            <person name="Wu L."/>
            <person name="Ma J."/>
        </authorList>
    </citation>
    <scope>NUCLEOTIDE SEQUENCE [LARGE SCALE GENOMIC DNA]</scope>
    <source>
        <strain evidence="2 3">JCM 30072</strain>
    </source>
</reference>
<proteinExistence type="predicted"/>
<dbReference type="Pfam" id="PF09826">
    <property type="entry name" value="Beta_propel"/>
    <property type="match status" value="1"/>
</dbReference>
<gene>
    <name evidence="2" type="ORF">ACFQQG_10730</name>
</gene>